<dbReference type="Pfam" id="PF01492">
    <property type="entry name" value="Gemini_C4"/>
    <property type="match status" value="1"/>
</dbReference>
<dbReference type="RefSeq" id="YP_009508388.1">
    <property type="nucleotide sequence ID" value="NC_038981.1"/>
</dbReference>
<evidence type="ECO:0000256" key="2">
    <source>
        <dbReference type="ARBA" id="ARBA00022581"/>
    </source>
</evidence>
<evidence type="ECO:0000313" key="3">
    <source>
        <dbReference type="EMBL" id="ALV85586.1"/>
    </source>
</evidence>
<accession>A0A0U3SJ76</accession>
<dbReference type="GeneID" id="37619825"/>
<gene>
    <name evidence="3" type="primary">AC4</name>
</gene>
<reference evidence="3 4" key="1">
    <citation type="journal article" date="2015" name="Arch. Virol.">
        <title>Novel begomoviruses recovered from Pavonia sp. in Brazil.</title>
        <authorList>
            <person name="Pinto V.B."/>
            <person name="Silva J.P."/>
            <person name="Fiallo-Olive E."/>
            <person name="Navas-Castillo J."/>
            <person name="Zerbini F.M."/>
        </authorList>
    </citation>
    <scope>NUCLEOTIDE SEQUENCE [LARGE SCALE GENOMIC DNA]</scope>
    <source>
        <strain evidence="3">BR-Cor40-14</strain>
    </source>
</reference>
<dbReference type="EMBL" id="KT948785">
    <property type="protein sequence ID" value="ALV85586.1"/>
    <property type="molecule type" value="Genomic_DNA"/>
</dbReference>
<keyword evidence="4" id="KW-1185">Reference proteome</keyword>
<dbReference type="OrthoDB" id="24090at10239"/>
<sequence length="85" mass="9558">MEHLISMLCCSSKESSSARIVDSSTCDIPNIQMSVMGNTNRVNPPPTPNHTSRRVEITSNGVLFRSTADLLEEVNRQLMMQQQRH</sequence>
<dbReference type="InterPro" id="IPR002488">
    <property type="entry name" value="Gemini_C4"/>
</dbReference>
<dbReference type="KEGG" id="vg:37619825"/>
<evidence type="ECO:0000313" key="4">
    <source>
        <dbReference type="Proteomes" id="UP000240837"/>
    </source>
</evidence>
<evidence type="ECO:0000256" key="1">
    <source>
        <dbReference type="ARBA" id="ARBA00008996"/>
    </source>
</evidence>
<dbReference type="Proteomes" id="UP000240837">
    <property type="component" value="Genome"/>
</dbReference>
<proteinExistence type="inferred from homology"/>
<comment type="similarity">
    <text evidence="1">Belongs to the geminiviridae protein AC4/C4 family.</text>
</comment>
<protein>
    <submittedName>
        <fullName evidence="3">Ac4 protein</fullName>
    </submittedName>
</protein>
<organism evidence="3 4">
    <name type="scientific">Pavonia mosaic virus</name>
    <dbReference type="NCBI Taxonomy" id="1772258"/>
    <lineage>
        <taxon>Viruses</taxon>
        <taxon>Monodnaviria</taxon>
        <taxon>Shotokuvirae</taxon>
        <taxon>Cressdnaviricota</taxon>
        <taxon>Repensiviricetes</taxon>
        <taxon>Geplafuvirales</taxon>
        <taxon>Geminiviridae</taxon>
        <taxon>Begomovirus</taxon>
        <taxon>Begomovirus pavoniae</taxon>
    </lineage>
</organism>
<keyword evidence="2" id="KW-0945">Host-virus interaction</keyword>
<name>A0A0U3SJ76_9GEMI</name>